<dbReference type="OrthoDB" id="1115172at2"/>
<reference evidence="3 4" key="1">
    <citation type="submission" date="2016-10" db="EMBL/GenBank/DDBJ databases">
        <authorList>
            <person name="de Groot N.N."/>
        </authorList>
    </citation>
    <scope>NUCLEOTIDE SEQUENCE [LARGE SCALE GENOMIC DNA]</scope>
    <source>
        <strain evidence="3 4">CGMCC 1.7005</strain>
    </source>
</reference>
<evidence type="ECO:0000313" key="4">
    <source>
        <dbReference type="Proteomes" id="UP000236454"/>
    </source>
</evidence>
<dbReference type="AlphaFoldDB" id="A0A1I7AZF4"/>
<feature type="coiled-coil region" evidence="1">
    <location>
        <begin position="45"/>
        <end position="76"/>
    </location>
</feature>
<dbReference type="Proteomes" id="UP000236454">
    <property type="component" value="Unassembled WGS sequence"/>
</dbReference>
<feature type="transmembrane region" description="Helical" evidence="2">
    <location>
        <begin position="21"/>
        <end position="42"/>
    </location>
</feature>
<name>A0A1I7AZF4_9FLAO</name>
<evidence type="ECO:0000256" key="1">
    <source>
        <dbReference type="SAM" id="Coils"/>
    </source>
</evidence>
<evidence type="ECO:0000256" key="2">
    <source>
        <dbReference type="SAM" id="Phobius"/>
    </source>
</evidence>
<proteinExistence type="predicted"/>
<accession>A0A1I7AZF4</accession>
<keyword evidence="2" id="KW-0472">Membrane</keyword>
<organism evidence="3 4">
    <name type="scientific">Lishizhenia tianjinensis</name>
    <dbReference type="NCBI Taxonomy" id="477690"/>
    <lineage>
        <taxon>Bacteria</taxon>
        <taxon>Pseudomonadati</taxon>
        <taxon>Bacteroidota</taxon>
        <taxon>Flavobacteriia</taxon>
        <taxon>Flavobacteriales</taxon>
        <taxon>Crocinitomicaceae</taxon>
        <taxon>Lishizhenia</taxon>
    </lineage>
</organism>
<keyword evidence="4" id="KW-1185">Reference proteome</keyword>
<dbReference type="STRING" id="477690.SAMN05216474_2414"/>
<keyword evidence="2" id="KW-1133">Transmembrane helix</keyword>
<feature type="coiled-coil region" evidence="1">
    <location>
        <begin position="106"/>
        <end position="137"/>
    </location>
</feature>
<dbReference type="RefSeq" id="WP_090250311.1">
    <property type="nucleotide sequence ID" value="NZ_FPAS01000004.1"/>
</dbReference>
<evidence type="ECO:0000313" key="3">
    <source>
        <dbReference type="EMBL" id="SFT80262.1"/>
    </source>
</evidence>
<protein>
    <submittedName>
        <fullName evidence="3">Uncharacterized protein</fullName>
    </submittedName>
</protein>
<keyword evidence="1" id="KW-0175">Coiled coil</keyword>
<dbReference type="EMBL" id="FPAS01000004">
    <property type="protein sequence ID" value="SFT80262.1"/>
    <property type="molecule type" value="Genomic_DNA"/>
</dbReference>
<gene>
    <name evidence="3" type="ORF">SAMN05216474_2414</name>
</gene>
<keyword evidence="2" id="KW-0812">Transmembrane</keyword>
<sequence length="328" mass="36869">MSETTENNPIPNQGNENKPKGAIWIIVAIAALIGIAVMGVMYSGQKSAKEECQVANAQLEQEMKAMNDALSGYIDITTSDLKQDFQTMLDTYDEMVEFDASLKDSIDIQKARIESLMEDLKTNKRRSYREINKLKTENQTLRKIMKGYLVQIDSLNTLTGTLSNRLVETESRLSTTEQERDLYAQTAAQNEQLVKEGSKLSAYNFKTYAYRYTINGSPDETNRAKRADGVKSEFTLGENKIAMAGNKMVYMQVIDPNGKVIYAKANNTFDANGTTLIYTDKREINYQQKEIDMAVVHNLQGRELEKGNYTVKIFADGAVIGTDSFTLK</sequence>